<dbReference type="PANTHER" id="PTHR30055">
    <property type="entry name" value="HTH-TYPE TRANSCRIPTIONAL REGULATOR RUTR"/>
    <property type="match status" value="1"/>
</dbReference>
<dbReference type="GO" id="GO:0000976">
    <property type="term" value="F:transcription cis-regulatory region binding"/>
    <property type="evidence" value="ECO:0007669"/>
    <property type="project" value="TreeGrafter"/>
</dbReference>
<protein>
    <submittedName>
        <fullName evidence="7">TetR/AcrR family transcriptional regulator</fullName>
    </submittedName>
</protein>
<evidence type="ECO:0000256" key="1">
    <source>
        <dbReference type="ARBA" id="ARBA00023015"/>
    </source>
</evidence>
<proteinExistence type="predicted"/>
<evidence type="ECO:0000256" key="4">
    <source>
        <dbReference type="PROSITE-ProRule" id="PRU00335"/>
    </source>
</evidence>
<dbReference type="PANTHER" id="PTHR30055:SF234">
    <property type="entry name" value="HTH-TYPE TRANSCRIPTIONAL REGULATOR BETI"/>
    <property type="match status" value="1"/>
</dbReference>
<keyword evidence="3" id="KW-0804">Transcription</keyword>
<feature type="region of interest" description="Disordered" evidence="5">
    <location>
        <begin position="184"/>
        <end position="221"/>
    </location>
</feature>
<accession>A0AAU8MWN6</accession>
<sequence>MASSHLREGIGTRRSRILRTALECFLNFGYQKSSIDDIARRSGIARTLVYRIFRNKEDVFAAVFEQWLASRHPAARAVAASGASAGERLSAVMELLVIAPWRDMAGAPMAGQYYEICRRLIPEHLDNHRHVLRRCTQTVLGDEQAADVFLLSLDGLFANAPTADAVQARVKLLIDRFTAPPALRFGSPGAMPERFPDRRGTTPIPPGGPRSQGLPRPLHRP</sequence>
<dbReference type="SUPFAM" id="SSF46689">
    <property type="entry name" value="Homeodomain-like"/>
    <property type="match status" value="1"/>
</dbReference>
<dbReference type="AlphaFoldDB" id="A0AAU8MWN6"/>
<dbReference type="PROSITE" id="PS50977">
    <property type="entry name" value="HTH_TETR_2"/>
    <property type="match status" value="1"/>
</dbReference>
<evidence type="ECO:0000313" key="7">
    <source>
        <dbReference type="EMBL" id="XCO76885.1"/>
    </source>
</evidence>
<organism evidence="7">
    <name type="scientific">Lysobacter firmicutimachus</name>
    <dbReference type="NCBI Taxonomy" id="1792846"/>
    <lineage>
        <taxon>Bacteria</taxon>
        <taxon>Pseudomonadati</taxon>
        <taxon>Pseudomonadota</taxon>
        <taxon>Gammaproteobacteria</taxon>
        <taxon>Lysobacterales</taxon>
        <taxon>Lysobacteraceae</taxon>
        <taxon>Lysobacter</taxon>
    </lineage>
</organism>
<reference evidence="7" key="1">
    <citation type="submission" date="2024-06" db="EMBL/GenBank/DDBJ databases">
        <authorList>
            <person name="Li S."/>
        </authorList>
    </citation>
    <scope>NUCLEOTIDE SEQUENCE</scope>
    <source>
        <strain evidence="7">SR10</strain>
    </source>
</reference>
<evidence type="ECO:0000256" key="3">
    <source>
        <dbReference type="ARBA" id="ARBA00023163"/>
    </source>
</evidence>
<dbReference type="GO" id="GO:0003700">
    <property type="term" value="F:DNA-binding transcription factor activity"/>
    <property type="evidence" value="ECO:0007669"/>
    <property type="project" value="TreeGrafter"/>
</dbReference>
<dbReference type="Gene3D" id="1.10.357.10">
    <property type="entry name" value="Tetracycline Repressor, domain 2"/>
    <property type="match status" value="1"/>
</dbReference>
<dbReference type="PRINTS" id="PR00455">
    <property type="entry name" value="HTHTETR"/>
</dbReference>
<dbReference type="Pfam" id="PF00440">
    <property type="entry name" value="TetR_N"/>
    <property type="match status" value="1"/>
</dbReference>
<feature type="domain" description="HTH tetR-type" evidence="6">
    <location>
        <begin position="11"/>
        <end position="71"/>
    </location>
</feature>
<evidence type="ECO:0000256" key="5">
    <source>
        <dbReference type="SAM" id="MobiDB-lite"/>
    </source>
</evidence>
<gene>
    <name evidence="7" type="ORF">ABU614_08920</name>
</gene>
<feature type="DNA-binding region" description="H-T-H motif" evidence="4">
    <location>
        <begin position="34"/>
        <end position="53"/>
    </location>
</feature>
<evidence type="ECO:0000256" key="2">
    <source>
        <dbReference type="ARBA" id="ARBA00023125"/>
    </source>
</evidence>
<keyword evidence="2 4" id="KW-0238">DNA-binding</keyword>
<dbReference type="EMBL" id="CP159925">
    <property type="protein sequence ID" value="XCO76885.1"/>
    <property type="molecule type" value="Genomic_DNA"/>
</dbReference>
<dbReference type="InterPro" id="IPR001647">
    <property type="entry name" value="HTH_TetR"/>
</dbReference>
<keyword evidence="1" id="KW-0805">Transcription regulation</keyword>
<dbReference type="RefSeq" id="WP_363800166.1">
    <property type="nucleotide sequence ID" value="NZ_CP159925.1"/>
</dbReference>
<dbReference type="InterPro" id="IPR050109">
    <property type="entry name" value="HTH-type_TetR-like_transc_reg"/>
</dbReference>
<name>A0AAU8MWN6_9GAMM</name>
<dbReference type="InterPro" id="IPR009057">
    <property type="entry name" value="Homeodomain-like_sf"/>
</dbReference>
<evidence type="ECO:0000259" key="6">
    <source>
        <dbReference type="PROSITE" id="PS50977"/>
    </source>
</evidence>